<proteinExistence type="predicted"/>
<sequence>MVVVRIAIQAEVEVAIGVMGWNLVKVKIKFSQASHEHKEIARAQVGMEPEIARVSKVFLQTDRGIRT</sequence>
<dbReference type="EMBL" id="CM056813">
    <property type="protein sequence ID" value="KAJ8642070.1"/>
    <property type="molecule type" value="Genomic_DNA"/>
</dbReference>
<organism evidence="1 2">
    <name type="scientific">Persea americana</name>
    <name type="common">Avocado</name>
    <dbReference type="NCBI Taxonomy" id="3435"/>
    <lineage>
        <taxon>Eukaryota</taxon>
        <taxon>Viridiplantae</taxon>
        <taxon>Streptophyta</taxon>
        <taxon>Embryophyta</taxon>
        <taxon>Tracheophyta</taxon>
        <taxon>Spermatophyta</taxon>
        <taxon>Magnoliopsida</taxon>
        <taxon>Magnoliidae</taxon>
        <taxon>Laurales</taxon>
        <taxon>Lauraceae</taxon>
        <taxon>Persea</taxon>
    </lineage>
</organism>
<protein>
    <submittedName>
        <fullName evidence="1">Uncharacterized protein</fullName>
    </submittedName>
</protein>
<name>A0ACC2M8T9_PERAE</name>
<reference evidence="1 2" key="1">
    <citation type="journal article" date="2022" name="Hortic Res">
        <title>A haplotype resolved chromosomal level avocado genome allows analysis of novel avocado genes.</title>
        <authorList>
            <person name="Nath O."/>
            <person name="Fletcher S.J."/>
            <person name="Hayward A."/>
            <person name="Shaw L.M."/>
            <person name="Masouleh A.K."/>
            <person name="Furtado A."/>
            <person name="Henry R.J."/>
            <person name="Mitter N."/>
        </authorList>
    </citation>
    <scope>NUCLEOTIDE SEQUENCE [LARGE SCALE GENOMIC DNA]</scope>
    <source>
        <strain evidence="2">cv. Hass</strain>
    </source>
</reference>
<gene>
    <name evidence="1" type="ORF">MRB53_018764</name>
</gene>
<evidence type="ECO:0000313" key="1">
    <source>
        <dbReference type="EMBL" id="KAJ8642070.1"/>
    </source>
</evidence>
<keyword evidence="2" id="KW-1185">Reference proteome</keyword>
<evidence type="ECO:0000313" key="2">
    <source>
        <dbReference type="Proteomes" id="UP001234297"/>
    </source>
</evidence>
<accession>A0ACC2M8T9</accession>
<dbReference type="Proteomes" id="UP001234297">
    <property type="component" value="Chromosome 5"/>
</dbReference>
<comment type="caution">
    <text evidence="1">The sequence shown here is derived from an EMBL/GenBank/DDBJ whole genome shotgun (WGS) entry which is preliminary data.</text>
</comment>